<feature type="region of interest" description="Disordered" evidence="1">
    <location>
        <begin position="113"/>
        <end position="159"/>
    </location>
</feature>
<sequence length="263" mass="29043">MSNDQSRHPYHRENYQSTNSAGYGPSRHSNTPSYSSSAPSYHSSTSPYPTNGPPYLTHAPHPYTPSVHSGYGPDNQLYHPAYAGASELHIHEDRDGDVFRGSAKVGWSSRDTYSYQNSHTMRPYPQSSHQAPPIRQQHSSSSGSGQVVHHYRGGRGNVYEGETSINRVSQDTHTNLVQGLPIHTAGGLQRDPRASEPRRKTSAKRLPELSNATGAEALQILVNEGFSRDEAKWALTEYDTPALAYQALLARRKASQSQVAQYD</sequence>
<dbReference type="Proteomes" id="UP001465976">
    <property type="component" value="Unassembled WGS sequence"/>
</dbReference>
<dbReference type="EMBL" id="JBAHYK010000504">
    <property type="protein sequence ID" value="KAL0573446.1"/>
    <property type="molecule type" value="Genomic_DNA"/>
</dbReference>
<reference evidence="2 3" key="1">
    <citation type="submission" date="2024-02" db="EMBL/GenBank/DDBJ databases">
        <title>A draft genome for the cacao thread blight pathogen Marasmius crinis-equi.</title>
        <authorList>
            <person name="Cohen S.P."/>
            <person name="Baruah I.K."/>
            <person name="Amoako-Attah I."/>
            <person name="Bukari Y."/>
            <person name="Meinhardt L.W."/>
            <person name="Bailey B.A."/>
        </authorList>
    </citation>
    <scope>NUCLEOTIDE SEQUENCE [LARGE SCALE GENOMIC DNA]</scope>
    <source>
        <strain evidence="2 3">GH-76</strain>
    </source>
</reference>
<keyword evidence="3" id="KW-1185">Reference proteome</keyword>
<feature type="compositionally biased region" description="Basic and acidic residues" evidence="1">
    <location>
        <begin position="190"/>
        <end position="199"/>
    </location>
</feature>
<name>A0ABR3FDT3_9AGAR</name>
<evidence type="ECO:0000313" key="3">
    <source>
        <dbReference type="Proteomes" id="UP001465976"/>
    </source>
</evidence>
<feature type="compositionally biased region" description="Low complexity" evidence="1">
    <location>
        <begin position="136"/>
        <end position="148"/>
    </location>
</feature>
<feature type="region of interest" description="Disordered" evidence="1">
    <location>
        <begin position="1"/>
        <end position="75"/>
    </location>
</feature>
<gene>
    <name evidence="2" type="ORF">V5O48_008501</name>
</gene>
<protein>
    <recommendedName>
        <fullName evidence="4">UBA domain-containing protein</fullName>
    </recommendedName>
</protein>
<comment type="caution">
    <text evidence="2">The sequence shown here is derived from an EMBL/GenBank/DDBJ whole genome shotgun (WGS) entry which is preliminary data.</text>
</comment>
<organism evidence="2 3">
    <name type="scientific">Marasmius crinis-equi</name>
    <dbReference type="NCBI Taxonomy" id="585013"/>
    <lineage>
        <taxon>Eukaryota</taxon>
        <taxon>Fungi</taxon>
        <taxon>Dikarya</taxon>
        <taxon>Basidiomycota</taxon>
        <taxon>Agaricomycotina</taxon>
        <taxon>Agaricomycetes</taxon>
        <taxon>Agaricomycetidae</taxon>
        <taxon>Agaricales</taxon>
        <taxon>Marasmiineae</taxon>
        <taxon>Marasmiaceae</taxon>
        <taxon>Marasmius</taxon>
    </lineage>
</organism>
<evidence type="ECO:0000256" key="1">
    <source>
        <dbReference type="SAM" id="MobiDB-lite"/>
    </source>
</evidence>
<feature type="compositionally biased region" description="Basic and acidic residues" evidence="1">
    <location>
        <begin position="1"/>
        <end position="14"/>
    </location>
</feature>
<feature type="compositionally biased region" description="Low complexity" evidence="1">
    <location>
        <begin position="29"/>
        <end position="49"/>
    </location>
</feature>
<evidence type="ECO:0000313" key="2">
    <source>
        <dbReference type="EMBL" id="KAL0573446.1"/>
    </source>
</evidence>
<feature type="region of interest" description="Disordered" evidence="1">
    <location>
        <begin position="180"/>
        <end position="214"/>
    </location>
</feature>
<evidence type="ECO:0008006" key="4">
    <source>
        <dbReference type="Google" id="ProtNLM"/>
    </source>
</evidence>
<feature type="compositionally biased region" description="Polar residues" evidence="1">
    <location>
        <begin position="113"/>
        <end position="130"/>
    </location>
</feature>
<accession>A0ABR3FDT3</accession>
<proteinExistence type="predicted"/>